<dbReference type="NCBIfam" id="TIGR02258">
    <property type="entry name" value="2_5_ligase"/>
    <property type="match status" value="1"/>
</dbReference>
<feature type="short sequence motif" description="HXTX 1" evidence="2">
    <location>
        <begin position="37"/>
        <end position="40"/>
    </location>
</feature>
<feature type="active site" description="Proton acceptor" evidence="2">
    <location>
        <position position="121"/>
    </location>
</feature>
<comment type="similarity">
    <text evidence="2">Belongs to the 2H phosphoesterase superfamily. ThpR family.</text>
</comment>
<dbReference type="PANTHER" id="PTHR35561:SF1">
    <property type="entry name" value="RNA 2',3'-CYCLIC PHOSPHODIESTERASE"/>
    <property type="match status" value="1"/>
</dbReference>
<keyword evidence="5" id="KW-1185">Reference proteome</keyword>
<evidence type="ECO:0000256" key="1">
    <source>
        <dbReference type="ARBA" id="ARBA00022801"/>
    </source>
</evidence>
<dbReference type="InterPro" id="IPR009097">
    <property type="entry name" value="Cyclic_Pdiesterase"/>
</dbReference>
<gene>
    <name evidence="4" type="ORF">GCM10011515_15120</name>
</gene>
<comment type="catalytic activity">
    <reaction evidence="2">
        <text>a 3'-end 2',3'-cyclophospho-ribonucleotide-RNA + H2O = a 3'-end 2'-phospho-ribonucleotide-RNA + H(+)</text>
        <dbReference type="Rhea" id="RHEA:11828"/>
        <dbReference type="Rhea" id="RHEA-COMP:10464"/>
        <dbReference type="Rhea" id="RHEA-COMP:17353"/>
        <dbReference type="ChEBI" id="CHEBI:15377"/>
        <dbReference type="ChEBI" id="CHEBI:15378"/>
        <dbReference type="ChEBI" id="CHEBI:83064"/>
        <dbReference type="ChEBI" id="CHEBI:173113"/>
        <dbReference type="EC" id="3.1.4.58"/>
    </reaction>
</comment>
<evidence type="ECO:0000313" key="4">
    <source>
        <dbReference type="EMBL" id="GGD96152.1"/>
    </source>
</evidence>
<feature type="active site" description="Proton donor" evidence="2">
    <location>
        <position position="37"/>
    </location>
</feature>
<dbReference type="SUPFAM" id="SSF55144">
    <property type="entry name" value="LigT-like"/>
    <property type="match status" value="1"/>
</dbReference>
<dbReference type="HAMAP" id="MF_01940">
    <property type="entry name" value="RNA_CPDase"/>
    <property type="match status" value="1"/>
</dbReference>
<comment type="function">
    <text evidence="2">Hydrolyzes RNA 2',3'-cyclic phosphodiester to an RNA 2'-phosphomonoester.</text>
</comment>
<feature type="domain" description="Phosphoesterase HXTX" evidence="3">
    <location>
        <begin position="9"/>
        <end position="86"/>
    </location>
</feature>
<dbReference type="Gene3D" id="3.90.1140.10">
    <property type="entry name" value="Cyclic phosphodiesterase"/>
    <property type="match status" value="1"/>
</dbReference>
<evidence type="ECO:0000256" key="2">
    <source>
        <dbReference type="HAMAP-Rule" id="MF_01940"/>
    </source>
</evidence>
<dbReference type="InterPro" id="IPR014051">
    <property type="entry name" value="Phosphoesterase_HXTX"/>
</dbReference>
<dbReference type="Proteomes" id="UP000619041">
    <property type="component" value="Unassembled WGS sequence"/>
</dbReference>
<feature type="short sequence motif" description="HXTX 2" evidence="2">
    <location>
        <begin position="121"/>
        <end position="124"/>
    </location>
</feature>
<protein>
    <recommendedName>
        <fullName evidence="2">RNA 2',3'-cyclic phosphodiesterase</fullName>
        <shortName evidence="2">RNA 2',3'-CPDase</shortName>
        <ecNumber evidence="2">3.1.4.58</ecNumber>
    </recommendedName>
</protein>
<dbReference type="PANTHER" id="PTHR35561">
    <property type="entry name" value="RNA 2',3'-CYCLIC PHOSPHODIESTERASE"/>
    <property type="match status" value="1"/>
</dbReference>
<evidence type="ECO:0000313" key="5">
    <source>
        <dbReference type="Proteomes" id="UP000619041"/>
    </source>
</evidence>
<reference evidence="5" key="1">
    <citation type="journal article" date="2019" name="Int. J. Syst. Evol. Microbiol.">
        <title>The Global Catalogue of Microorganisms (GCM) 10K type strain sequencing project: providing services to taxonomists for standard genome sequencing and annotation.</title>
        <authorList>
            <consortium name="The Broad Institute Genomics Platform"/>
            <consortium name="The Broad Institute Genome Sequencing Center for Infectious Disease"/>
            <person name="Wu L."/>
            <person name="Ma J."/>
        </authorList>
    </citation>
    <scope>NUCLEOTIDE SEQUENCE [LARGE SCALE GENOMIC DNA]</scope>
    <source>
        <strain evidence="5">CGMCC 1.15959</strain>
    </source>
</reference>
<proteinExistence type="inferred from homology"/>
<dbReference type="Pfam" id="PF02834">
    <property type="entry name" value="LigT_PEase"/>
    <property type="match status" value="2"/>
</dbReference>
<dbReference type="EC" id="3.1.4.58" evidence="2"/>
<evidence type="ECO:0000259" key="3">
    <source>
        <dbReference type="Pfam" id="PF02834"/>
    </source>
</evidence>
<sequence length="178" mass="19691">MNRLFVALRPPAPVRDALLDLMDGVEGARWQDEDQLHLTLRFVGEVDAPLANDLAAALGGINSPPFETELAGVGYFQRKGRPTALWARPAPCAPLDILQRKVERVCQQIGLEPEHRKFTPHVTLARLGRHAGPINGWLAEHGTFRTGSWQVGEFRLYESTLNAGGSQYDPVASYRLQA</sequence>
<dbReference type="RefSeq" id="WP_188644585.1">
    <property type="nucleotide sequence ID" value="NZ_BMKL01000001.1"/>
</dbReference>
<dbReference type="InterPro" id="IPR004175">
    <property type="entry name" value="RNA_CPDase"/>
</dbReference>
<keyword evidence="1 2" id="KW-0378">Hydrolase</keyword>
<comment type="caution">
    <text evidence="4">The sequence shown here is derived from an EMBL/GenBank/DDBJ whole genome shotgun (WGS) entry which is preliminary data.</text>
</comment>
<name>A0ABQ1S8M9_9SPHN</name>
<organism evidence="4 5">
    <name type="scientific">Tsuneonella deserti</name>
    <dbReference type="NCBI Taxonomy" id="2035528"/>
    <lineage>
        <taxon>Bacteria</taxon>
        <taxon>Pseudomonadati</taxon>
        <taxon>Pseudomonadota</taxon>
        <taxon>Alphaproteobacteria</taxon>
        <taxon>Sphingomonadales</taxon>
        <taxon>Erythrobacteraceae</taxon>
        <taxon>Tsuneonella</taxon>
    </lineage>
</organism>
<dbReference type="EMBL" id="BMKL01000001">
    <property type="protein sequence ID" value="GGD96152.1"/>
    <property type="molecule type" value="Genomic_DNA"/>
</dbReference>
<feature type="domain" description="Phosphoesterase HXTX" evidence="3">
    <location>
        <begin position="95"/>
        <end position="164"/>
    </location>
</feature>
<accession>A0ABQ1S8M9</accession>